<gene>
    <name evidence="8" type="ORF">QE152_g30077</name>
</gene>
<evidence type="ECO:0000256" key="1">
    <source>
        <dbReference type="ARBA" id="ARBA00011764"/>
    </source>
</evidence>
<comment type="function">
    <text evidence="5">Involved in transvection phenomena (= synapsis-dependent gene expression), where the synaptic pairing of chromosomes carrying genes with which zeste interacts influences the expression of these genes. Zeste binds to DNA and stimulates transcription from a nearby promoter.</text>
</comment>
<organism evidence="8 9">
    <name type="scientific">Popillia japonica</name>
    <name type="common">Japanese beetle</name>
    <dbReference type="NCBI Taxonomy" id="7064"/>
    <lineage>
        <taxon>Eukaryota</taxon>
        <taxon>Metazoa</taxon>
        <taxon>Ecdysozoa</taxon>
        <taxon>Arthropoda</taxon>
        <taxon>Hexapoda</taxon>
        <taxon>Insecta</taxon>
        <taxon>Pterygota</taxon>
        <taxon>Neoptera</taxon>
        <taxon>Endopterygota</taxon>
        <taxon>Coleoptera</taxon>
        <taxon>Polyphaga</taxon>
        <taxon>Scarabaeiformia</taxon>
        <taxon>Scarabaeidae</taxon>
        <taxon>Rutelinae</taxon>
        <taxon>Popillia</taxon>
    </lineage>
</organism>
<keyword evidence="8" id="KW-0238">DNA-binding</keyword>
<evidence type="ECO:0000256" key="5">
    <source>
        <dbReference type="ARBA" id="ARBA00025466"/>
    </source>
</evidence>
<keyword evidence="3" id="KW-0805">Transcription regulation</keyword>
<accession>A0AAW1JFL0</accession>
<evidence type="ECO:0000256" key="6">
    <source>
        <dbReference type="SAM" id="MobiDB-lite"/>
    </source>
</evidence>
<dbReference type="EMBL" id="JASPKY010000396">
    <property type="protein sequence ID" value="KAK9702235.1"/>
    <property type="molecule type" value="Genomic_DNA"/>
</dbReference>
<dbReference type="Pfam" id="PF13873">
    <property type="entry name" value="Myb_DNA-bind_5"/>
    <property type="match status" value="1"/>
</dbReference>
<feature type="region of interest" description="Disordered" evidence="6">
    <location>
        <begin position="159"/>
        <end position="182"/>
    </location>
</feature>
<evidence type="ECO:0000256" key="4">
    <source>
        <dbReference type="ARBA" id="ARBA00023163"/>
    </source>
</evidence>
<evidence type="ECO:0000313" key="8">
    <source>
        <dbReference type="EMBL" id="KAK9702235.1"/>
    </source>
</evidence>
<dbReference type="AlphaFoldDB" id="A0AAW1JFL0"/>
<keyword evidence="9" id="KW-1185">Reference proteome</keyword>
<dbReference type="Proteomes" id="UP001458880">
    <property type="component" value="Unassembled WGS sequence"/>
</dbReference>
<protein>
    <recommendedName>
        <fullName evidence="2">Regulatory protein zeste</fullName>
    </recommendedName>
</protein>
<sequence>MTEKNKAWEEITISYNAQPEVNVKRNVVQLRKLWCNLKQRKRKETTALRHSMLATGGGPLEKKPQLDPVLEMVEDAAPYMDQSLICNWDSTALFEQENAAKLNSILEEAAKDINSKWPEVLNSVSILPSLCLSTSSSCRDDLAATETLAGQAVLSSSVSVSAPTANKHKKPSHQPGPLQHRR</sequence>
<comment type="caution">
    <text evidence="8">The sequence shown here is derived from an EMBL/GenBank/DDBJ whole genome shotgun (WGS) entry which is preliminary data.</text>
</comment>
<evidence type="ECO:0000313" key="9">
    <source>
        <dbReference type="Proteomes" id="UP001458880"/>
    </source>
</evidence>
<dbReference type="GO" id="GO:0003677">
    <property type="term" value="F:DNA binding"/>
    <property type="evidence" value="ECO:0007669"/>
    <property type="project" value="UniProtKB-KW"/>
</dbReference>
<feature type="domain" description="Myb/SANT-like DNA-binding" evidence="7">
    <location>
        <begin position="3"/>
        <end position="45"/>
    </location>
</feature>
<comment type="subunit">
    <text evidence="1">Self-associates forming complexes of several hundred monomers.</text>
</comment>
<proteinExistence type="predicted"/>
<evidence type="ECO:0000256" key="3">
    <source>
        <dbReference type="ARBA" id="ARBA00023015"/>
    </source>
</evidence>
<reference evidence="8 9" key="1">
    <citation type="journal article" date="2024" name="BMC Genomics">
        <title>De novo assembly and annotation of Popillia japonica's genome with initial clues to its potential as an invasive pest.</title>
        <authorList>
            <person name="Cucini C."/>
            <person name="Boschi S."/>
            <person name="Funari R."/>
            <person name="Cardaioli E."/>
            <person name="Iannotti N."/>
            <person name="Marturano G."/>
            <person name="Paoli F."/>
            <person name="Bruttini M."/>
            <person name="Carapelli A."/>
            <person name="Frati F."/>
            <person name="Nardi F."/>
        </authorList>
    </citation>
    <scope>NUCLEOTIDE SEQUENCE [LARGE SCALE GENOMIC DNA]</scope>
    <source>
        <strain evidence="8">DMR45628</strain>
    </source>
</reference>
<name>A0AAW1JFL0_POPJA</name>
<dbReference type="InterPro" id="IPR028002">
    <property type="entry name" value="Myb_DNA-bind_5"/>
</dbReference>
<evidence type="ECO:0000256" key="2">
    <source>
        <dbReference type="ARBA" id="ARBA00016807"/>
    </source>
</evidence>
<keyword evidence="4" id="KW-0804">Transcription</keyword>
<evidence type="ECO:0000259" key="7">
    <source>
        <dbReference type="Pfam" id="PF13873"/>
    </source>
</evidence>